<dbReference type="InterPro" id="IPR036397">
    <property type="entry name" value="RNaseH_sf"/>
</dbReference>
<dbReference type="GO" id="GO:0004523">
    <property type="term" value="F:RNA-DNA hybrid ribonuclease activity"/>
    <property type="evidence" value="ECO:0007669"/>
    <property type="project" value="InterPro"/>
</dbReference>
<feature type="domain" description="RNase H type-1" evidence="1">
    <location>
        <begin position="489"/>
        <end position="619"/>
    </location>
</feature>
<dbReference type="Pfam" id="PF13456">
    <property type="entry name" value="RVT_3"/>
    <property type="match status" value="1"/>
</dbReference>
<dbReference type="Pfam" id="PF13966">
    <property type="entry name" value="zf-RVT"/>
    <property type="match status" value="1"/>
</dbReference>
<dbReference type="CDD" id="cd06222">
    <property type="entry name" value="RNase_H_like"/>
    <property type="match status" value="1"/>
</dbReference>
<evidence type="ECO:0000259" key="1">
    <source>
        <dbReference type="PROSITE" id="PS50879"/>
    </source>
</evidence>
<evidence type="ECO:0000313" key="3">
    <source>
        <dbReference type="Proteomes" id="UP001497516"/>
    </source>
</evidence>
<keyword evidence="3" id="KW-1185">Reference proteome</keyword>
<dbReference type="Gene3D" id="3.30.420.10">
    <property type="entry name" value="Ribonuclease H-like superfamily/Ribonuclease H"/>
    <property type="match status" value="1"/>
</dbReference>
<gene>
    <name evidence="2" type="ORF">LTRI10_LOCUS4519</name>
</gene>
<dbReference type="PROSITE" id="PS50879">
    <property type="entry name" value="RNASE_H_1"/>
    <property type="match status" value="1"/>
</dbReference>
<dbReference type="InterPro" id="IPR044730">
    <property type="entry name" value="RNase_H-like_dom_plant"/>
</dbReference>
<dbReference type="Proteomes" id="UP001497516">
    <property type="component" value="Chromosome 1"/>
</dbReference>
<dbReference type="InterPro" id="IPR012337">
    <property type="entry name" value="RNaseH-like_sf"/>
</dbReference>
<dbReference type="InterPro" id="IPR026960">
    <property type="entry name" value="RVT-Znf"/>
</dbReference>
<dbReference type="InterPro" id="IPR053151">
    <property type="entry name" value="RNase_H-like"/>
</dbReference>
<organism evidence="2 3">
    <name type="scientific">Linum trigynum</name>
    <dbReference type="NCBI Taxonomy" id="586398"/>
    <lineage>
        <taxon>Eukaryota</taxon>
        <taxon>Viridiplantae</taxon>
        <taxon>Streptophyta</taxon>
        <taxon>Embryophyta</taxon>
        <taxon>Tracheophyta</taxon>
        <taxon>Spermatophyta</taxon>
        <taxon>Magnoliopsida</taxon>
        <taxon>eudicotyledons</taxon>
        <taxon>Gunneridae</taxon>
        <taxon>Pentapetalae</taxon>
        <taxon>rosids</taxon>
        <taxon>fabids</taxon>
        <taxon>Malpighiales</taxon>
        <taxon>Linaceae</taxon>
        <taxon>Linum</taxon>
    </lineage>
</organism>
<protein>
    <recommendedName>
        <fullName evidence="1">RNase H type-1 domain-containing protein</fullName>
    </recommendedName>
</protein>
<proteinExistence type="predicted"/>
<dbReference type="PANTHER" id="PTHR47723">
    <property type="entry name" value="OS05G0353850 PROTEIN"/>
    <property type="match status" value="1"/>
</dbReference>
<name>A0AAV2CJY1_9ROSI</name>
<dbReference type="SUPFAM" id="SSF53098">
    <property type="entry name" value="Ribonuclease H-like"/>
    <property type="match status" value="1"/>
</dbReference>
<dbReference type="InterPro" id="IPR002156">
    <property type="entry name" value="RNaseH_domain"/>
</dbReference>
<evidence type="ECO:0000313" key="2">
    <source>
        <dbReference type="EMBL" id="CAL1356848.1"/>
    </source>
</evidence>
<sequence>MFVSPNVHRDRARRLSMRAGINLTSDLGRYLGISAINGRITKERYQQLISRIQSKLAAWKTKHLSVAARITLVNSVSSSMIIYSMFTEKLPVSVCKNIDRINRQFVWGEEEGKTHFHPVAWEHLTRPRDQGGVGIRPTRLANQAMLAKGAWKIVTGDSTLWAKALRSKYGGNRQRLQILSKRKGGSFIWNSFAQSADLLRKGAAMNVKNGQLTKFWTDVWILQIPLIEAANQEIPMEERIKNVADYWDEDDGWKLHEFEDFLPEEIIDKVRATMLDPLSSSRDTLFWKATANGLFTASSAYKARCPEPDQQHSTMWQRIWKLHCPERVRFFIWLAAKEKLSTNWQQKVRHLTNDDKCPICSDAIETNIHCLRDCPAAKKIWERLVPGQKHQTFFTSEHTDWFYRNIKETEGEGGQGNWPSLFALVCWFIWKYRNDFIFRGKRLVESSFSNYVRTKATSWLEAWERADQQLQINSKPERMDQMVGWVAPPNGWMKLNSDGAAQGINGLATAGGVLRDKNDNWKGGFCCKIGTGSAILAELWGIHQGLILARNHGVQFLILETNSKLAIDLIKNREDPVHPHSTILNAIRRLLTQDWVVQLVHTYREGNRVADWLSKHGLVYPFGVHELANPPSELSRILTDDTLGVSFPRMVIRTQN</sequence>
<dbReference type="GO" id="GO:0003676">
    <property type="term" value="F:nucleic acid binding"/>
    <property type="evidence" value="ECO:0007669"/>
    <property type="project" value="InterPro"/>
</dbReference>
<dbReference type="AlphaFoldDB" id="A0AAV2CJY1"/>
<dbReference type="EMBL" id="OZ034813">
    <property type="protein sequence ID" value="CAL1356848.1"/>
    <property type="molecule type" value="Genomic_DNA"/>
</dbReference>
<dbReference type="PANTHER" id="PTHR47723:SF13">
    <property type="entry name" value="PUTATIVE-RELATED"/>
    <property type="match status" value="1"/>
</dbReference>
<accession>A0AAV2CJY1</accession>
<reference evidence="2 3" key="1">
    <citation type="submission" date="2024-04" db="EMBL/GenBank/DDBJ databases">
        <authorList>
            <person name="Fracassetti M."/>
        </authorList>
    </citation>
    <scope>NUCLEOTIDE SEQUENCE [LARGE SCALE GENOMIC DNA]</scope>
</reference>